<protein>
    <submittedName>
        <fullName evidence="8">Type IV pili methyl-accepting chemotaxis transducer N-terminal domain-containing protein</fullName>
    </submittedName>
</protein>
<gene>
    <name evidence="8" type="ORF">ACIKP9_08200</name>
</gene>
<comment type="subcellular location">
    <subcellularLocation>
        <location evidence="1">Membrane</location>
        <topology evidence="1">Multi-pass membrane protein</topology>
    </subcellularLocation>
</comment>
<accession>A0ABW8GMQ9</accession>
<dbReference type="PROSITE" id="PS50111">
    <property type="entry name" value="CHEMOTAXIS_TRANSDUC_2"/>
    <property type="match status" value="1"/>
</dbReference>
<evidence type="ECO:0000256" key="5">
    <source>
        <dbReference type="PROSITE-ProRule" id="PRU00284"/>
    </source>
</evidence>
<dbReference type="SUPFAM" id="SSF58104">
    <property type="entry name" value="Methyl-accepting chemotaxis protein (MCP) signaling domain"/>
    <property type="match status" value="1"/>
</dbReference>
<comment type="caution">
    <text evidence="8">The sequence shown here is derived from an EMBL/GenBank/DDBJ whole genome shotgun (WGS) entry which is preliminary data.</text>
</comment>
<name>A0ABW8GMQ9_9PROT</name>
<organism evidence="8 9">
    <name type="scientific">Methylobacillus methanolivorans</name>
    <dbReference type="NCBI Taxonomy" id="1848927"/>
    <lineage>
        <taxon>Bacteria</taxon>
        <taxon>Pseudomonadati</taxon>
        <taxon>Pseudomonadota</taxon>
        <taxon>Betaproteobacteria</taxon>
        <taxon>Nitrosomonadales</taxon>
        <taxon>Methylophilaceae</taxon>
        <taxon>Methylobacillus</taxon>
    </lineage>
</organism>
<feature type="domain" description="Methyl-accepting transducer" evidence="7">
    <location>
        <begin position="86"/>
        <end position="220"/>
    </location>
</feature>
<keyword evidence="6" id="KW-0175">Coiled coil</keyword>
<evidence type="ECO:0000313" key="9">
    <source>
        <dbReference type="Proteomes" id="UP001617669"/>
    </source>
</evidence>
<evidence type="ECO:0000256" key="3">
    <source>
        <dbReference type="ARBA" id="ARBA00022989"/>
    </source>
</evidence>
<reference evidence="8 9" key="1">
    <citation type="submission" date="2024-11" db="EMBL/GenBank/DDBJ databases">
        <authorList>
            <person name="Kaparullina E.N."/>
            <person name="Delegan Y.A."/>
            <person name="Doronina N.V."/>
        </authorList>
    </citation>
    <scope>NUCLEOTIDE SEQUENCE [LARGE SCALE GENOMIC DNA]</scope>
    <source>
        <strain evidence="8 9">7sh_L</strain>
    </source>
</reference>
<dbReference type="Gene3D" id="6.10.250.3200">
    <property type="match status" value="1"/>
</dbReference>
<dbReference type="InterPro" id="IPR004089">
    <property type="entry name" value="MCPsignal_dom"/>
</dbReference>
<keyword evidence="9" id="KW-1185">Reference proteome</keyword>
<keyword evidence="4" id="KW-0472">Membrane</keyword>
<evidence type="ECO:0000313" key="8">
    <source>
        <dbReference type="EMBL" id="MFJ5446208.1"/>
    </source>
</evidence>
<proteinExistence type="predicted"/>
<evidence type="ECO:0000256" key="2">
    <source>
        <dbReference type="ARBA" id="ARBA00022692"/>
    </source>
</evidence>
<dbReference type="InterPro" id="IPR029095">
    <property type="entry name" value="NarX-like_N"/>
</dbReference>
<dbReference type="Proteomes" id="UP001617669">
    <property type="component" value="Unassembled WGS sequence"/>
</dbReference>
<keyword evidence="3" id="KW-1133">Transmembrane helix</keyword>
<evidence type="ECO:0000256" key="4">
    <source>
        <dbReference type="ARBA" id="ARBA00023136"/>
    </source>
</evidence>
<dbReference type="RefSeq" id="WP_400881361.1">
    <property type="nucleotide sequence ID" value="NZ_JBIWXY010000001.1"/>
</dbReference>
<evidence type="ECO:0000256" key="6">
    <source>
        <dbReference type="SAM" id="Coils"/>
    </source>
</evidence>
<keyword evidence="2" id="KW-0812">Transmembrane</keyword>
<dbReference type="EMBL" id="JBIWXY010000001">
    <property type="protein sequence ID" value="MFJ5446208.1"/>
    <property type="molecule type" value="Genomic_DNA"/>
</dbReference>
<dbReference type="Pfam" id="PF13675">
    <property type="entry name" value="PilJ"/>
    <property type="match status" value="1"/>
</dbReference>
<evidence type="ECO:0000259" key="7">
    <source>
        <dbReference type="PROSITE" id="PS50111"/>
    </source>
</evidence>
<sequence>MLSALRQHQPPPDAPKAISTEIFSSLINLAGRQRMLSQRIILNTMLSSLGHEDALDIAQEALTLFASTHADLVEGNKHLPGIFSPALEQAYFGENNADATIRRFIQDARQALQITDEAHSLSQVQLDRLGKYATPLVTLLNQITQIYEAEARQHANQHKKQQQELMENIQQITKQAKIVSVNAKIIAARAGNAGREFSVVAGVLANITNELDELIESSQEQWLLSPKDHSVMQFSYSR</sequence>
<keyword evidence="5" id="KW-0807">Transducer</keyword>
<feature type="coiled-coil region" evidence="6">
    <location>
        <begin position="148"/>
        <end position="175"/>
    </location>
</feature>
<evidence type="ECO:0000256" key="1">
    <source>
        <dbReference type="ARBA" id="ARBA00004141"/>
    </source>
</evidence>